<protein>
    <recommendedName>
        <fullName evidence="4">DUF892 domain-containing protein</fullName>
    </recommendedName>
</protein>
<name>A0A235ETZ0_9BURK</name>
<reference evidence="2 3" key="1">
    <citation type="submission" date="2017-07" db="EMBL/GenBank/DDBJ databases">
        <title>Acidovorax KNDSW TSA 6 genome sequence and assembly.</title>
        <authorList>
            <person name="Mayilraj S."/>
        </authorList>
    </citation>
    <scope>NUCLEOTIDE SEQUENCE [LARGE SCALE GENOMIC DNA]</scope>
    <source>
        <strain evidence="2 3">KNDSW-TSA6</strain>
    </source>
</reference>
<dbReference type="RefSeq" id="WP_094285443.1">
    <property type="nucleotide sequence ID" value="NZ_NOIG01000001.1"/>
</dbReference>
<sequence length="202" mass="22202">MNRVHYDSHQLDELVLQMMETEQVGERVYRAALACAHLPALKKEWQGYLRDSQAHQGVVRRMCDALGLDPDAPTAARAVTRQLGDTWVQAIETAQRTCDPDTAQLVACECVLHTETSNHAQWELLGRVARVAVGDVGQTLKAAHKAVEKNEEHHLHHIQGWHRELAIQALGLPAVLPPPEAGTKMGHGLGGTPRAEPQAALH</sequence>
<evidence type="ECO:0000313" key="2">
    <source>
        <dbReference type="EMBL" id="OYD52037.1"/>
    </source>
</evidence>
<comment type="caution">
    <text evidence="2">The sequence shown here is derived from an EMBL/GenBank/DDBJ whole genome shotgun (WGS) entry which is preliminary data.</text>
</comment>
<proteinExistence type="predicted"/>
<dbReference type="EMBL" id="NOIG01000001">
    <property type="protein sequence ID" value="OYD52037.1"/>
    <property type="molecule type" value="Genomic_DNA"/>
</dbReference>
<keyword evidence="3" id="KW-1185">Reference proteome</keyword>
<dbReference type="SUPFAM" id="SSF47240">
    <property type="entry name" value="Ferritin-like"/>
    <property type="match status" value="1"/>
</dbReference>
<evidence type="ECO:0000313" key="3">
    <source>
        <dbReference type="Proteomes" id="UP000215441"/>
    </source>
</evidence>
<dbReference type="Proteomes" id="UP000215441">
    <property type="component" value="Unassembled WGS sequence"/>
</dbReference>
<dbReference type="OrthoDB" id="5983475at2"/>
<evidence type="ECO:0000256" key="1">
    <source>
        <dbReference type="SAM" id="MobiDB-lite"/>
    </source>
</evidence>
<gene>
    <name evidence="2" type="ORF">CBY09_00635</name>
</gene>
<organism evidence="2 3">
    <name type="scientific">Acidovorax kalamii</name>
    <dbReference type="NCBI Taxonomy" id="2004485"/>
    <lineage>
        <taxon>Bacteria</taxon>
        <taxon>Pseudomonadati</taxon>
        <taxon>Pseudomonadota</taxon>
        <taxon>Betaproteobacteria</taxon>
        <taxon>Burkholderiales</taxon>
        <taxon>Comamonadaceae</taxon>
        <taxon>Acidovorax</taxon>
    </lineage>
</organism>
<accession>A0A235ETZ0</accession>
<evidence type="ECO:0008006" key="4">
    <source>
        <dbReference type="Google" id="ProtNLM"/>
    </source>
</evidence>
<dbReference type="InterPro" id="IPR009078">
    <property type="entry name" value="Ferritin-like_SF"/>
</dbReference>
<dbReference type="AlphaFoldDB" id="A0A235ETZ0"/>
<feature type="region of interest" description="Disordered" evidence="1">
    <location>
        <begin position="178"/>
        <end position="202"/>
    </location>
</feature>